<accession>A0A8S0ZHV0</accession>
<protein>
    <recommendedName>
        <fullName evidence="3">acid phosphatase</fullName>
        <ecNumber evidence="3">3.1.3.2</ecNumber>
    </recommendedName>
</protein>
<dbReference type="InterPro" id="IPR033379">
    <property type="entry name" value="Acid_Pase_AS"/>
</dbReference>
<comment type="similarity">
    <text evidence="2">Belongs to the histidine acid phosphatase family.</text>
</comment>
<keyword evidence="7" id="KW-0325">Glycoprotein</keyword>
<dbReference type="PANTHER" id="PTHR11567">
    <property type="entry name" value="ACID PHOSPHATASE-RELATED"/>
    <property type="match status" value="1"/>
</dbReference>
<comment type="caution">
    <text evidence="8">The sequence shown here is derived from an EMBL/GenBank/DDBJ whole genome shotgun (WGS) entry which is preliminary data.</text>
</comment>
<evidence type="ECO:0000256" key="7">
    <source>
        <dbReference type="ARBA" id="ARBA00023180"/>
    </source>
</evidence>
<evidence type="ECO:0000256" key="3">
    <source>
        <dbReference type="ARBA" id="ARBA00012646"/>
    </source>
</evidence>
<evidence type="ECO:0000256" key="2">
    <source>
        <dbReference type="ARBA" id="ARBA00005375"/>
    </source>
</evidence>
<dbReference type="EC" id="3.1.3.2" evidence="3"/>
<dbReference type="EMBL" id="CADEBD010000291">
    <property type="protein sequence ID" value="CAB3232866.1"/>
    <property type="molecule type" value="Genomic_DNA"/>
</dbReference>
<dbReference type="OrthoDB" id="10021397at2759"/>
<dbReference type="Proteomes" id="UP000494256">
    <property type="component" value="Unassembled WGS sequence"/>
</dbReference>
<dbReference type="SUPFAM" id="SSF53254">
    <property type="entry name" value="Phosphoglycerate mutase-like"/>
    <property type="match status" value="1"/>
</dbReference>
<dbReference type="AlphaFoldDB" id="A0A8S0ZHV0"/>
<dbReference type="PANTHER" id="PTHR11567:SF211">
    <property type="entry name" value="PROSTATIC ACID PHOSPHATASE"/>
    <property type="match status" value="1"/>
</dbReference>
<proteinExistence type="inferred from homology"/>
<dbReference type="InterPro" id="IPR000560">
    <property type="entry name" value="His_Pase_clade-2"/>
</dbReference>
<keyword evidence="6" id="KW-1015">Disulfide bond</keyword>
<dbReference type="Gene3D" id="3.40.50.1240">
    <property type="entry name" value="Phosphoglycerate mutase-like"/>
    <property type="match status" value="1"/>
</dbReference>
<dbReference type="GO" id="GO:0003993">
    <property type="term" value="F:acid phosphatase activity"/>
    <property type="evidence" value="ECO:0007669"/>
    <property type="project" value="UniProtKB-EC"/>
</dbReference>
<gene>
    <name evidence="8" type="ORF">APLA_LOCUS5898</name>
</gene>
<sequence length="436" mass="49735">MMTPHFYMREITQIQSGKKTHSIYYHTKFMLSRRREVHVENLLSSLLVITRTFLKMYKILICAVIFMLSETCLCEVSILDKTELVLAFMVHRHGDRTPVKTTIQFASDKDSVLEKTKKYGYGQLTDKGRLRGYELGKFIRRRYGSQLSDQYNASEIFIRSTDSTRTKMTVLAAMAAVYPPGKDNWSKDINWTPVPYTTRRAKYDSLLPTVNCPVLSNIFANNLSKSPPTMTKYERVMEEISNTFDINVSLSPVTLYVINDMFVSQISLGVPLPKNLEDLLPQIVEGAGQAMDILFGDDKYLSLYSGVHLQEFFDAVDKVINGRDVPRIQVYSAHDDNVFTFSSITRINPRLGVPKYGSLFSLELRRDLQTGEYIVVPVFLEEPGADEVYLQVDGCDGFCDLDSFRSLTSTYVLNETEWRTACGFSEDLDFDTSSID</sequence>
<evidence type="ECO:0000256" key="1">
    <source>
        <dbReference type="ARBA" id="ARBA00000032"/>
    </source>
</evidence>
<name>A0A8S0ZHV0_ARCPL</name>
<dbReference type="InterPro" id="IPR050645">
    <property type="entry name" value="Histidine_acid_phosphatase"/>
</dbReference>
<evidence type="ECO:0000256" key="6">
    <source>
        <dbReference type="ARBA" id="ARBA00023157"/>
    </source>
</evidence>
<keyword evidence="4" id="KW-0732">Signal</keyword>
<keyword evidence="5" id="KW-0378">Hydrolase</keyword>
<dbReference type="CDD" id="cd07061">
    <property type="entry name" value="HP_HAP_like"/>
    <property type="match status" value="1"/>
</dbReference>
<comment type="catalytic activity">
    <reaction evidence="1">
        <text>a phosphate monoester + H2O = an alcohol + phosphate</text>
        <dbReference type="Rhea" id="RHEA:15017"/>
        <dbReference type="ChEBI" id="CHEBI:15377"/>
        <dbReference type="ChEBI" id="CHEBI:30879"/>
        <dbReference type="ChEBI" id="CHEBI:43474"/>
        <dbReference type="ChEBI" id="CHEBI:67140"/>
        <dbReference type="EC" id="3.1.3.2"/>
    </reaction>
</comment>
<dbReference type="Pfam" id="PF00328">
    <property type="entry name" value="His_Phos_2"/>
    <property type="match status" value="1"/>
</dbReference>
<evidence type="ECO:0000313" key="9">
    <source>
        <dbReference type="Proteomes" id="UP000494256"/>
    </source>
</evidence>
<dbReference type="InterPro" id="IPR029033">
    <property type="entry name" value="His_PPase_superfam"/>
</dbReference>
<dbReference type="PROSITE" id="PS00616">
    <property type="entry name" value="HIS_ACID_PHOSPHAT_1"/>
    <property type="match status" value="1"/>
</dbReference>
<evidence type="ECO:0000256" key="4">
    <source>
        <dbReference type="ARBA" id="ARBA00022729"/>
    </source>
</evidence>
<reference evidence="8 9" key="1">
    <citation type="submission" date="2020-04" db="EMBL/GenBank/DDBJ databases">
        <authorList>
            <person name="Wallbank WR R."/>
            <person name="Pardo Diaz C."/>
            <person name="Kozak K."/>
            <person name="Martin S."/>
            <person name="Jiggins C."/>
            <person name="Moest M."/>
            <person name="Warren A I."/>
            <person name="Byers J.R.P. K."/>
            <person name="Montejo-Kovacevich G."/>
            <person name="Yen C E."/>
        </authorList>
    </citation>
    <scope>NUCLEOTIDE SEQUENCE [LARGE SCALE GENOMIC DNA]</scope>
</reference>
<organism evidence="8 9">
    <name type="scientific">Arctia plantaginis</name>
    <name type="common">Wood tiger moth</name>
    <name type="synonym">Phalaena plantaginis</name>
    <dbReference type="NCBI Taxonomy" id="874455"/>
    <lineage>
        <taxon>Eukaryota</taxon>
        <taxon>Metazoa</taxon>
        <taxon>Ecdysozoa</taxon>
        <taxon>Arthropoda</taxon>
        <taxon>Hexapoda</taxon>
        <taxon>Insecta</taxon>
        <taxon>Pterygota</taxon>
        <taxon>Neoptera</taxon>
        <taxon>Endopterygota</taxon>
        <taxon>Lepidoptera</taxon>
        <taxon>Glossata</taxon>
        <taxon>Ditrysia</taxon>
        <taxon>Noctuoidea</taxon>
        <taxon>Erebidae</taxon>
        <taxon>Arctiinae</taxon>
        <taxon>Arctia</taxon>
    </lineage>
</organism>
<evidence type="ECO:0000313" key="8">
    <source>
        <dbReference type="EMBL" id="CAB3232866.1"/>
    </source>
</evidence>
<evidence type="ECO:0000256" key="5">
    <source>
        <dbReference type="ARBA" id="ARBA00022801"/>
    </source>
</evidence>